<proteinExistence type="predicted"/>
<accession>A0ABY7WM87</accession>
<keyword evidence="1" id="KW-0812">Transmembrane</keyword>
<keyword evidence="1" id="KW-1133">Transmembrane helix</keyword>
<reference evidence="2 3" key="1">
    <citation type="submission" date="2023-02" db="EMBL/GenBank/DDBJ databases">
        <title>Genome sequence of Sphingobacterium sp. KACC 22765.</title>
        <authorList>
            <person name="Kim S."/>
            <person name="Heo J."/>
            <person name="Kwon S.-W."/>
        </authorList>
    </citation>
    <scope>NUCLEOTIDE SEQUENCE [LARGE SCALE GENOMIC DNA]</scope>
    <source>
        <strain evidence="2 3">KACC 22765</strain>
    </source>
</reference>
<feature type="transmembrane region" description="Helical" evidence="1">
    <location>
        <begin position="12"/>
        <end position="33"/>
    </location>
</feature>
<keyword evidence="3" id="KW-1185">Reference proteome</keyword>
<sequence length="52" mass="5579">MSLCIDINSLTLLPNSHIASVLFLYAVSIVHAVSKMLAKGEAIAELLTAFFT</sequence>
<evidence type="ECO:0000313" key="2">
    <source>
        <dbReference type="EMBL" id="WDF70717.1"/>
    </source>
</evidence>
<dbReference type="EMBL" id="CP117880">
    <property type="protein sequence ID" value="WDF70717.1"/>
    <property type="molecule type" value="Genomic_DNA"/>
</dbReference>
<protein>
    <submittedName>
        <fullName evidence="2">Uncharacterized protein</fullName>
    </submittedName>
</protein>
<evidence type="ECO:0000313" key="3">
    <source>
        <dbReference type="Proteomes" id="UP001221558"/>
    </source>
</evidence>
<dbReference type="Proteomes" id="UP001221558">
    <property type="component" value="Chromosome"/>
</dbReference>
<keyword evidence="1" id="KW-0472">Membrane</keyword>
<evidence type="ECO:0000256" key="1">
    <source>
        <dbReference type="SAM" id="Phobius"/>
    </source>
</evidence>
<name>A0ABY7WM87_9SPHI</name>
<gene>
    <name evidence="2" type="ORF">PQ465_10155</name>
</gene>
<organism evidence="2 3">
    <name type="scientific">Sphingobacterium oryzagri</name>
    <dbReference type="NCBI Taxonomy" id="3025669"/>
    <lineage>
        <taxon>Bacteria</taxon>
        <taxon>Pseudomonadati</taxon>
        <taxon>Bacteroidota</taxon>
        <taxon>Sphingobacteriia</taxon>
        <taxon>Sphingobacteriales</taxon>
        <taxon>Sphingobacteriaceae</taxon>
        <taxon>Sphingobacterium</taxon>
    </lineage>
</organism>